<dbReference type="Gene3D" id="1.20.1250.20">
    <property type="entry name" value="MFS general substrate transporter like domains"/>
    <property type="match status" value="1"/>
</dbReference>
<protein>
    <submittedName>
        <fullName evidence="6">MFS transporter</fullName>
    </submittedName>
</protein>
<feature type="transmembrane region" description="Helical" evidence="4">
    <location>
        <begin position="148"/>
        <end position="171"/>
    </location>
</feature>
<feature type="transmembrane region" description="Helical" evidence="4">
    <location>
        <begin position="85"/>
        <end position="103"/>
    </location>
</feature>
<proteinExistence type="predicted"/>
<name>A0A955RLU4_9BACT</name>
<organism evidence="6 7">
    <name type="scientific">Candidatus Dojkabacteria bacterium</name>
    <dbReference type="NCBI Taxonomy" id="2099670"/>
    <lineage>
        <taxon>Bacteria</taxon>
        <taxon>Candidatus Dojkabacteria</taxon>
    </lineage>
</organism>
<feature type="transmembrane region" description="Helical" evidence="4">
    <location>
        <begin position="177"/>
        <end position="197"/>
    </location>
</feature>
<dbReference type="InterPro" id="IPR011701">
    <property type="entry name" value="MFS"/>
</dbReference>
<evidence type="ECO:0000256" key="4">
    <source>
        <dbReference type="SAM" id="Phobius"/>
    </source>
</evidence>
<dbReference type="AlphaFoldDB" id="A0A955RLU4"/>
<dbReference type="SUPFAM" id="SSF103473">
    <property type="entry name" value="MFS general substrate transporter"/>
    <property type="match status" value="1"/>
</dbReference>
<keyword evidence="2 4" id="KW-1133">Transmembrane helix</keyword>
<reference evidence="6" key="1">
    <citation type="submission" date="2020-04" db="EMBL/GenBank/DDBJ databases">
        <authorList>
            <person name="Zhang T."/>
        </authorList>
    </citation>
    <scope>NUCLEOTIDE SEQUENCE</scope>
    <source>
        <strain evidence="6">HKST-UBA09</strain>
    </source>
</reference>
<evidence type="ECO:0000313" key="7">
    <source>
        <dbReference type="Proteomes" id="UP000714915"/>
    </source>
</evidence>
<dbReference type="Proteomes" id="UP000714915">
    <property type="component" value="Unassembled WGS sequence"/>
</dbReference>
<feature type="transmembrane region" description="Helical" evidence="4">
    <location>
        <begin position="49"/>
        <end position="73"/>
    </location>
</feature>
<gene>
    <name evidence="6" type="ORF">KC669_01470</name>
</gene>
<evidence type="ECO:0000256" key="3">
    <source>
        <dbReference type="ARBA" id="ARBA00023136"/>
    </source>
</evidence>
<accession>A0A955RLU4</accession>
<feature type="domain" description="Major facilitator superfamily (MFS) profile" evidence="5">
    <location>
        <begin position="15"/>
        <end position="212"/>
    </location>
</feature>
<dbReference type="PROSITE" id="PS50850">
    <property type="entry name" value="MFS"/>
    <property type="match status" value="1"/>
</dbReference>
<evidence type="ECO:0000256" key="1">
    <source>
        <dbReference type="ARBA" id="ARBA00022692"/>
    </source>
</evidence>
<dbReference type="InterPro" id="IPR036259">
    <property type="entry name" value="MFS_trans_sf"/>
</dbReference>
<reference evidence="6" key="2">
    <citation type="journal article" date="2021" name="Microbiome">
        <title>Successional dynamics and alternative stable states in a saline activated sludge microbial community over 9 years.</title>
        <authorList>
            <person name="Wang Y."/>
            <person name="Ye J."/>
            <person name="Ju F."/>
            <person name="Liu L."/>
            <person name="Boyd J.A."/>
            <person name="Deng Y."/>
            <person name="Parks D.H."/>
            <person name="Jiang X."/>
            <person name="Yin X."/>
            <person name="Woodcroft B.J."/>
            <person name="Tyson G.W."/>
            <person name="Hugenholtz P."/>
            <person name="Polz M.F."/>
            <person name="Zhang T."/>
        </authorList>
    </citation>
    <scope>NUCLEOTIDE SEQUENCE</scope>
    <source>
        <strain evidence="6">HKST-UBA09</strain>
    </source>
</reference>
<dbReference type="Pfam" id="PF07690">
    <property type="entry name" value="MFS_1"/>
    <property type="match status" value="1"/>
</dbReference>
<dbReference type="GO" id="GO:0022857">
    <property type="term" value="F:transmembrane transporter activity"/>
    <property type="evidence" value="ECO:0007669"/>
    <property type="project" value="InterPro"/>
</dbReference>
<dbReference type="EMBL" id="JAGQLF010000011">
    <property type="protein sequence ID" value="MCA9386683.1"/>
    <property type="molecule type" value="Genomic_DNA"/>
</dbReference>
<keyword evidence="3 4" id="KW-0472">Membrane</keyword>
<evidence type="ECO:0000313" key="6">
    <source>
        <dbReference type="EMBL" id="MCA9386683.1"/>
    </source>
</evidence>
<comment type="caution">
    <text evidence="6">The sequence shown here is derived from an EMBL/GenBank/DDBJ whole genome shotgun (WGS) entry which is preliminary data.</text>
</comment>
<dbReference type="InterPro" id="IPR020846">
    <property type="entry name" value="MFS_dom"/>
</dbReference>
<evidence type="ECO:0000256" key="2">
    <source>
        <dbReference type="ARBA" id="ARBA00022989"/>
    </source>
</evidence>
<evidence type="ECO:0000259" key="5">
    <source>
        <dbReference type="PROSITE" id="PS50850"/>
    </source>
</evidence>
<feature type="transmembrane region" description="Helical" evidence="4">
    <location>
        <begin position="109"/>
        <end position="127"/>
    </location>
</feature>
<sequence>MIKLKTIPLPKINKVIVYLTTSDVFNWALMAVMNGFVGLYLATKLDTDVIKIVGIGYGILSLSQGLVQIPTGYYIDRTKSDRDDIFMLLFGDILMGAPFLLYPTISSEYHFFILQFVVGFGAGINLVSWRKMFAKNLDKNREGMEYGMYETIMAFCIALFSLITGIIANISETYFDLVMFGIGVIMLSSGLWAILLLKLEKEKNVKSTLKNT</sequence>
<keyword evidence="1 4" id="KW-0812">Transmembrane</keyword>
<feature type="transmembrane region" description="Helical" evidence="4">
    <location>
        <begin position="24"/>
        <end position="43"/>
    </location>
</feature>